<dbReference type="Proteomes" id="UP000317650">
    <property type="component" value="Chromosome 5"/>
</dbReference>
<protein>
    <submittedName>
        <fullName evidence="2">Uncharacterized protein</fullName>
    </submittedName>
</protein>
<feature type="region of interest" description="Disordered" evidence="1">
    <location>
        <begin position="127"/>
        <end position="150"/>
    </location>
</feature>
<evidence type="ECO:0000313" key="3">
    <source>
        <dbReference type="Proteomes" id="UP000317650"/>
    </source>
</evidence>
<reference evidence="2 3" key="1">
    <citation type="journal article" date="2019" name="Nat. Plants">
        <title>Genome sequencing of Musa balbisiana reveals subgenome evolution and function divergence in polyploid bananas.</title>
        <authorList>
            <person name="Yao X."/>
        </authorList>
    </citation>
    <scope>NUCLEOTIDE SEQUENCE [LARGE SCALE GENOMIC DNA]</scope>
    <source>
        <strain evidence="3">cv. DH-PKW</strain>
        <tissue evidence="2">Leaves</tissue>
    </source>
</reference>
<evidence type="ECO:0000313" key="2">
    <source>
        <dbReference type="EMBL" id="THU67117.1"/>
    </source>
</evidence>
<organism evidence="2 3">
    <name type="scientific">Musa balbisiana</name>
    <name type="common">Banana</name>
    <dbReference type="NCBI Taxonomy" id="52838"/>
    <lineage>
        <taxon>Eukaryota</taxon>
        <taxon>Viridiplantae</taxon>
        <taxon>Streptophyta</taxon>
        <taxon>Embryophyta</taxon>
        <taxon>Tracheophyta</taxon>
        <taxon>Spermatophyta</taxon>
        <taxon>Magnoliopsida</taxon>
        <taxon>Liliopsida</taxon>
        <taxon>Zingiberales</taxon>
        <taxon>Musaceae</taxon>
        <taxon>Musa</taxon>
    </lineage>
</organism>
<name>A0A4S8JXT4_MUSBA</name>
<feature type="compositionally biased region" description="Basic residues" evidence="1">
    <location>
        <begin position="127"/>
        <end position="141"/>
    </location>
</feature>
<feature type="region of interest" description="Disordered" evidence="1">
    <location>
        <begin position="72"/>
        <end position="109"/>
    </location>
</feature>
<proteinExistence type="predicted"/>
<dbReference type="AlphaFoldDB" id="A0A4S8JXT4"/>
<keyword evidence="3" id="KW-1185">Reference proteome</keyword>
<evidence type="ECO:0000256" key="1">
    <source>
        <dbReference type="SAM" id="MobiDB-lite"/>
    </source>
</evidence>
<gene>
    <name evidence="2" type="ORF">C4D60_Mb05t21270</name>
</gene>
<comment type="caution">
    <text evidence="2">The sequence shown here is derived from an EMBL/GenBank/DDBJ whole genome shotgun (WGS) entry which is preliminary data.</text>
</comment>
<dbReference type="EMBL" id="PYDT01000003">
    <property type="protein sequence ID" value="THU67117.1"/>
    <property type="molecule type" value="Genomic_DNA"/>
</dbReference>
<accession>A0A4S8JXT4</accession>
<sequence length="175" mass="20200">MRLEPEAVVVLIDERLRSLEQLVVVDHEHFPSPPPHGLLFRHQRCSLLTAVLLSRLHHLLCDLRRQRLGFTRTSSRRKGGTSPHVSGESAARGRSNENSRDSSASPVLESFQMKNTMNWEMIQRWRRERKKSRKQGSKRSATRVAEATPRRMKLSLPIQWTISYPFLPSPSTSRL</sequence>